<evidence type="ECO:0000313" key="6">
    <source>
        <dbReference type="EMBL" id="URE11004.1"/>
    </source>
</evidence>
<dbReference type="Gene3D" id="3.60.40.10">
    <property type="entry name" value="PPM-type phosphatase domain"/>
    <property type="match status" value="2"/>
</dbReference>
<keyword evidence="7" id="KW-1185">Reference proteome</keyword>
<dbReference type="GO" id="GO:0004722">
    <property type="term" value="F:protein serine/threonine phosphatase activity"/>
    <property type="evidence" value="ECO:0007669"/>
    <property type="project" value="UniProtKB-EC"/>
</dbReference>
<evidence type="ECO:0000256" key="4">
    <source>
        <dbReference type="SAM" id="MobiDB-lite"/>
    </source>
</evidence>
<comment type="cofactor">
    <cofactor evidence="3">
        <name>Mg(2+)</name>
        <dbReference type="ChEBI" id="CHEBI:18420"/>
    </cofactor>
</comment>
<dbReference type="Proteomes" id="UP001055439">
    <property type="component" value="Chromosome 6"/>
</dbReference>
<organism evidence="6 7">
    <name type="scientific">Musa troglodytarum</name>
    <name type="common">fe'i banana</name>
    <dbReference type="NCBI Taxonomy" id="320322"/>
    <lineage>
        <taxon>Eukaryota</taxon>
        <taxon>Viridiplantae</taxon>
        <taxon>Streptophyta</taxon>
        <taxon>Embryophyta</taxon>
        <taxon>Tracheophyta</taxon>
        <taxon>Spermatophyta</taxon>
        <taxon>Magnoliopsida</taxon>
        <taxon>Liliopsida</taxon>
        <taxon>Zingiberales</taxon>
        <taxon>Musaceae</taxon>
        <taxon>Musa</taxon>
    </lineage>
</organism>
<dbReference type="Pfam" id="PF07228">
    <property type="entry name" value="SpoIIE"/>
    <property type="match status" value="1"/>
</dbReference>
<dbReference type="InterPro" id="IPR039123">
    <property type="entry name" value="PPTC7"/>
</dbReference>
<keyword evidence="3" id="KW-0378">Hydrolase</keyword>
<name>A0A9E7GFF3_9LILI</name>
<keyword evidence="3" id="KW-0464">Manganese</keyword>
<dbReference type="PROSITE" id="PS51746">
    <property type="entry name" value="PPM_2"/>
    <property type="match status" value="1"/>
</dbReference>
<sequence>MIAIARRTDSCHHHHRLRRSFMAEILFAGHLDLRLGPASFKLSPQPPTLLPLGRLLSRPPSLPLPRSRTVTKPLSRSFSEILSVTECSDGSTIFQFGDATEVKRDEVAASGNCVLEKDVENSGKADAKDPTENDSCEMSQETPKRSDLEMKGLEPVVIGDLTAEGVNSLGRTYREPVEMAPKIEAGICLEETAVASEEKITVTEVEKPEATRESCGNGELKGLAAQLSQESCISSMDDVGSLIEDEEEDVNSVDVGNKVDEVKCCVEWTNILIGDASGNDDKVVRDIDSDIHVSPEDQVVQSLDEDSDSALKTSVRSVSLANCLDMEVNSVSETSQLSSSSCMDESEGESRYGTPVEKSREHSGGRTSDMDIDFGDNSFDEMTFEATKENKESRSPDMDDKVKDVHGDGMLQHSCNFETLEIPVHETIQIMEAQFEDIEGSQVSRAAQDITDVDVELISPYADDHGDSQTVESLVKAETIDGMRQDENAEVAGCNRGDQVPAHLLSLSSGAAILPHPSKALTGGEDAYFVALNNWFGVADGVGQWSLEGINAGLYARELMENCERFVSKYEGTKPDEILTKAAAEASSPGSSTILVGYFDGQVLHVANIGDSGFIVIRNDTVFKRSTPMVYGFNFPFQIERGDDPSRYIEMYKIDLHEEDVVVTATDGLFDNLYEHEVAAIVSKSLQASLKPREIAELLATMAQELGRSASARSPFADAALAAGYPGFTGGKLDDVTVIVSIVERSSR</sequence>
<evidence type="ECO:0000256" key="3">
    <source>
        <dbReference type="RuleBase" id="RU366020"/>
    </source>
</evidence>
<evidence type="ECO:0000256" key="2">
    <source>
        <dbReference type="ARBA" id="ARBA00048336"/>
    </source>
</evidence>
<feature type="compositionally biased region" description="Low complexity" evidence="4">
    <location>
        <begin position="330"/>
        <end position="341"/>
    </location>
</feature>
<comment type="catalytic activity">
    <reaction evidence="2 3">
        <text>O-phospho-L-threonyl-[protein] + H2O = L-threonyl-[protein] + phosphate</text>
        <dbReference type="Rhea" id="RHEA:47004"/>
        <dbReference type="Rhea" id="RHEA-COMP:11060"/>
        <dbReference type="Rhea" id="RHEA-COMP:11605"/>
        <dbReference type="ChEBI" id="CHEBI:15377"/>
        <dbReference type="ChEBI" id="CHEBI:30013"/>
        <dbReference type="ChEBI" id="CHEBI:43474"/>
        <dbReference type="ChEBI" id="CHEBI:61977"/>
        <dbReference type="EC" id="3.1.3.16"/>
    </reaction>
</comment>
<feature type="compositionally biased region" description="Basic and acidic residues" evidence="4">
    <location>
        <begin position="120"/>
        <end position="131"/>
    </location>
</feature>
<feature type="region of interest" description="Disordered" evidence="4">
    <location>
        <begin position="330"/>
        <end position="377"/>
    </location>
</feature>
<dbReference type="OrthoDB" id="60843at2759"/>
<dbReference type="InterPro" id="IPR036457">
    <property type="entry name" value="PPM-type-like_dom_sf"/>
</dbReference>
<feature type="domain" description="PPM-type phosphatase" evidence="5">
    <location>
        <begin position="508"/>
        <end position="743"/>
    </location>
</feature>
<protein>
    <recommendedName>
        <fullName evidence="3">Protein phosphatase</fullName>
        <ecNumber evidence="3">3.1.3.16</ecNumber>
    </recommendedName>
</protein>
<evidence type="ECO:0000313" key="7">
    <source>
        <dbReference type="Proteomes" id="UP001055439"/>
    </source>
</evidence>
<comment type="cofactor">
    <cofactor evidence="3">
        <name>Mn(2+)</name>
        <dbReference type="ChEBI" id="CHEBI:29035"/>
    </cofactor>
</comment>
<evidence type="ECO:0000256" key="1">
    <source>
        <dbReference type="ARBA" id="ARBA00047761"/>
    </source>
</evidence>
<gene>
    <name evidence="6" type="ORF">MUK42_23562</name>
</gene>
<dbReference type="PANTHER" id="PTHR12320">
    <property type="entry name" value="PROTEIN PHOSPHATASE 2C"/>
    <property type="match status" value="1"/>
</dbReference>
<feature type="region of interest" description="Disordered" evidence="4">
    <location>
        <begin position="120"/>
        <end position="145"/>
    </location>
</feature>
<dbReference type="SMART" id="SM00332">
    <property type="entry name" value="PP2Cc"/>
    <property type="match status" value="1"/>
</dbReference>
<proteinExistence type="inferred from homology"/>
<dbReference type="PANTHER" id="PTHR12320:SF1">
    <property type="entry name" value="PROTEIN PHOSPHATASE PTC7 HOMOLOG"/>
    <property type="match status" value="1"/>
</dbReference>
<dbReference type="AlphaFoldDB" id="A0A9E7GFF3"/>
<dbReference type="SUPFAM" id="SSF81606">
    <property type="entry name" value="PP2C-like"/>
    <property type="match status" value="1"/>
</dbReference>
<evidence type="ECO:0000259" key="5">
    <source>
        <dbReference type="PROSITE" id="PS51746"/>
    </source>
</evidence>
<comment type="similarity">
    <text evidence="3">Belongs to the PP2C family.</text>
</comment>
<keyword evidence="3" id="KW-0479">Metal-binding</keyword>
<accession>A0A9E7GFF3</accession>
<reference evidence="6" key="1">
    <citation type="submission" date="2022-05" db="EMBL/GenBank/DDBJ databases">
        <title>The Musa troglodytarum L. genome provides insights into the mechanism of non-climacteric behaviour and enrichment of carotenoids.</title>
        <authorList>
            <person name="Wang J."/>
        </authorList>
    </citation>
    <scope>NUCLEOTIDE SEQUENCE</scope>
    <source>
        <tissue evidence="6">Leaf</tissue>
    </source>
</reference>
<comment type="catalytic activity">
    <reaction evidence="1 3">
        <text>O-phospho-L-seryl-[protein] + H2O = L-seryl-[protein] + phosphate</text>
        <dbReference type="Rhea" id="RHEA:20629"/>
        <dbReference type="Rhea" id="RHEA-COMP:9863"/>
        <dbReference type="Rhea" id="RHEA-COMP:11604"/>
        <dbReference type="ChEBI" id="CHEBI:15377"/>
        <dbReference type="ChEBI" id="CHEBI:29999"/>
        <dbReference type="ChEBI" id="CHEBI:43474"/>
        <dbReference type="ChEBI" id="CHEBI:83421"/>
        <dbReference type="EC" id="3.1.3.16"/>
    </reaction>
</comment>
<dbReference type="InterPro" id="IPR001932">
    <property type="entry name" value="PPM-type_phosphatase-like_dom"/>
</dbReference>
<dbReference type="SMART" id="SM00331">
    <property type="entry name" value="PP2C_SIG"/>
    <property type="match status" value="1"/>
</dbReference>
<dbReference type="EMBL" id="CP097508">
    <property type="protein sequence ID" value="URE11004.1"/>
    <property type="molecule type" value="Genomic_DNA"/>
</dbReference>
<keyword evidence="3" id="KW-0904">Protein phosphatase</keyword>
<keyword evidence="3" id="KW-0460">Magnesium</keyword>
<dbReference type="EC" id="3.1.3.16" evidence="3"/>
<dbReference type="GO" id="GO:0046872">
    <property type="term" value="F:metal ion binding"/>
    <property type="evidence" value="ECO:0007669"/>
    <property type="project" value="UniProtKB-UniRule"/>
</dbReference>